<evidence type="ECO:0000313" key="1">
    <source>
        <dbReference type="EMBL" id="ABN67106.2"/>
    </source>
</evidence>
<dbReference type="PANTHER" id="PTHR34815:SF2">
    <property type="entry name" value="N-ACETYLTRANSFERASE DOMAIN-CONTAINING PROTEIN"/>
    <property type="match status" value="1"/>
</dbReference>
<dbReference type="InParanoid" id="A3LVE4"/>
<dbReference type="KEGG" id="pic:PICST_36271"/>
<dbReference type="eggNOG" id="ENOG502RQQZ">
    <property type="taxonomic scope" value="Eukaryota"/>
</dbReference>
<dbReference type="InterPro" id="IPR053013">
    <property type="entry name" value="LAT"/>
</dbReference>
<dbReference type="GeneID" id="4839078"/>
<name>A3LVE4_PICST</name>
<dbReference type="RefSeq" id="XP_001385135.2">
    <property type="nucleotide sequence ID" value="XM_001385098.1"/>
</dbReference>
<protein>
    <recommendedName>
        <fullName evidence="3">N-acetyltransferase domain-containing protein</fullName>
    </recommendedName>
</protein>
<keyword evidence="2" id="KW-1185">Reference proteome</keyword>
<dbReference type="HOGENOM" id="CLU_510886_0_0_1"/>
<accession>A3LVE4</accession>
<gene>
    <name evidence="1" type="ORF">PICST_36271</name>
</gene>
<dbReference type="PANTHER" id="PTHR34815">
    <property type="entry name" value="LYSINE ACETYLTRANSFERASE"/>
    <property type="match status" value="1"/>
</dbReference>
<dbReference type="AlphaFoldDB" id="A3LVE4"/>
<evidence type="ECO:0008006" key="3">
    <source>
        <dbReference type="Google" id="ProtNLM"/>
    </source>
</evidence>
<evidence type="ECO:0000313" key="2">
    <source>
        <dbReference type="Proteomes" id="UP000002258"/>
    </source>
</evidence>
<reference evidence="1 2" key="1">
    <citation type="journal article" date="2007" name="Nat. Biotechnol.">
        <title>Genome sequence of the lignocellulose-bioconverting and xylose-fermenting yeast Pichia stipitis.</title>
        <authorList>
            <person name="Jeffries T.W."/>
            <person name="Grigoriev I.V."/>
            <person name="Grimwood J."/>
            <person name="Laplaza J.M."/>
            <person name="Aerts A."/>
            <person name="Salamov A."/>
            <person name="Schmutz J."/>
            <person name="Lindquist E."/>
            <person name="Dehal P."/>
            <person name="Shapiro H."/>
            <person name="Jin Y.S."/>
            <person name="Passoth V."/>
            <person name="Richardson P.M."/>
        </authorList>
    </citation>
    <scope>NUCLEOTIDE SEQUENCE [LARGE SCALE GENOMIC DNA]</scope>
    <source>
        <strain evidence="2">ATCC 58785 / CBS 6054 / NBRC 10063 / NRRL Y-11545</strain>
    </source>
</reference>
<organism evidence="1 2">
    <name type="scientific">Scheffersomyces stipitis (strain ATCC 58785 / CBS 6054 / NBRC 10063 / NRRL Y-11545)</name>
    <name type="common">Yeast</name>
    <name type="synonym">Pichia stipitis</name>
    <dbReference type="NCBI Taxonomy" id="322104"/>
    <lineage>
        <taxon>Eukaryota</taxon>
        <taxon>Fungi</taxon>
        <taxon>Dikarya</taxon>
        <taxon>Ascomycota</taxon>
        <taxon>Saccharomycotina</taxon>
        <taxon>Pichiomycetes</taxon>
        <taxon>Debaryomycetaceae</taxon>
        <taxon>Scheffersomyces</taxon>
    </lineage>
</organism>
<dbReference type="OMA" id="NELGGYN"/>
<proteinExistence type="predicted"/>
<dbReference type="Proteomes" id="UP000002258">
    <property type="component" value="Chromosome 5"/>
</dbReference>
<dbReference type="Gene3D" id="3.40.630.30">
    <property type="match status" value="1"/>
</dbReference>
<sequence length="534" mass="59706">MSDHFEFHVTNDYDKLLAMYSMCGSEWSGKLTPEEFGEVESKSHLDFLNSGGEIQGFYLEDSSNGNVVATTVVKRMKGFYKAVDKSNAISSIPDPTLIGVKNISLLLIAYVFTHRDYRKRGLAQSVVSQAICHTESQIIKEKINESNDEKGSFKNMVVTDGEIDEELANYYLSKEYFWYLYSGAGLFYEKFGFKAFPLDFYKVPSSSLTVSRVELIEQLVDSSPMNQSGKSLKWLRGSNVQDQELIKFILQSKELEIVTELNKSIFHSELQGNQKSSSSLTSMSSLLHMTKADSENVLHSITEVGSKVSEKSGTRRRSSVHHFSTPKIAVKPDYRILQRNVASETAAASKATNQDTALAFTDIQGAILTNELQQKSYYIIWNSLTIGRLYVLSVGELKFEPYSSAGILPGRRRRSSFTGLNELGGYNFQDLDILLSIANYVGQKRELADPTGIYVSINDLPTNIPTELLYDYLNSYLGSASDASRKEQSSEEERTSLVPGGSQSLGVLPMLKIFGKKTPEFDLDWIASGMWSWG</sequence>
<dbReference type="EMBL" id="CP000499">
    <property type="protein sequence ID" value="ABN67106.2"/>
    <property type="molecule type" value="Genomic_DNA"/>
</dbReference>
<dbReference type="OrthoDB" id="2020070at2759"/>